<comment type="subcellular location">
    <subcellularLocation>
        <location evidence="1">Cell membrane</location>
        <topology evidence="1">Lipid-anchor</topology>
    </subcellularLocation>
</comment>
<dbReference type="Gene3D" id="3.40.50.2300">
    <property type="match status" value="2"/>
</dbReference>
<name>G2LDH7_CHLTF</name>
<dbReference type="GO" id="GO:0005886">
    <property type="term" value="C:plasma membrane"/>
    <property type="evidence" value="ECO:0007669"/>
    <property type="project" value="UniProtKB-SubCell"/>
</dbReference>
<evidence type="ECO:0000256" key="4">
    <source>
        <dbReference type="ARBA" id="ARBA00022729"/>
    </source>
</evidence>
<gene>
    <name evidence="9" type="ordered locus">Cabther_A1690</name>
</gene>
<evidence type="ECO:0000256" key="3">
    <source>
        <dbReference type="ARBA" id="ARBA00022475"/>
    </source>
</evidence>
<feature type="compositionally biased region" description="Low complexity" evidence="7">
    <location>
        <begin position="37"/>
        <end position="55"/>
    </location>
</feature>
<feature type="domain" description="ABC transporter substrate-binding protein PnrA-like" evidence="8">
    <location>
        <begin position="60"/>
        <end position="345"/>
    </location>
</feature>
<accession>G2LDH7</accession>
<dbReference type="CDD" id="cd06304">
    <property type="entry name" value="PBP1_BmpA_Med_PnrA-like"/>
    <property type="match status" value="1"/>
</dbReference>
<dbReference type="SUPFAM" id="SSF53822">
    <property type="entry name" value="Periplasmic binding protein-like I"/>
    <property type="match status" value="1"/>
</dbReference>
<reference evidence="9 10" key="1">
    <citation type="journal article" date="2012" name="Environ. Microbiol.">
        <title>Complete genome of Candidatus Chloracidobacterium thermophilum, a chlorophyll-based photoheterotroph belonging to the phylum Acidobacteria.</title>
        <authorList>
            <person name="Garcia Costas A.M."/>
            <person name="Liu Z."/>
            <person name="Tomsho L.P."/>
            <person name="Schuster S.C."/>
            <person name="Ward D.M."/>
            <person name="Bryant D.A."/>
        </authorList>
    </citation>
    <scope>NUCLEOTIDE SEQUENCE [LARGE SCALE GENOMIC DNA]</scope>
    <source>
        <strain evidence="9 10">B</strain>
    </source>
</reference>
<evidence type="ECO:0000256" key="2">
    <source>
        <dbReference type="ARBA" id="ARBA00008610"/>
    </source>
</evidence>
<keyword evidence="6 9" id="KW-0449">Lipoprotein</keyword>
<evidence type="ECO:0000313" key="9">
    <source>
        <dbReference type="EMBL" id="AEP12437.1"/>
    </source>
</evidence>
<evidence type="ECO:0000256" key="6">
    <source>
        <dbReference type="ARBA" id="ARBA00023288"/>
    </source>
</evidence>
<dbReference type="Proteomes" id="UP000006791">
    <property type="component" value="Chromosome 1"/>
</dbReference>
<protein>
    <submittedName>
        <fullName evidence="9">Putative ABC-type transport system, periplasmic component/surface lipoprotein</fullName>
    </submittedName>
</protein>
<organism evidence="9 10">
    <name type="scientific">Chloracidobacterium thermophilum (strain B)</name>
    <dbReference type="NCBI Taxonomy" id="981222"/>
    <lineage>
        <taxon>Bacteria</taxon>
        <taxon>Pseudomonadati</taxon>
        <taxon>Acidobacteriota</taxon>
        <taxon>Terriglobia</taxon>
        <taxon>Terriglobales</taxon>
        <taxon>Acidobacteriaceae</taxon>
        <taxon>Chloracidobacterium</taxon>
    </lineage>
</organism>
<dbReference type="EMBL" id="CP002514">
    <property type="protein sequence ID" value="AEP12437.1"/>
    <property type="molecule type" value="Genomic_DNA"/>
</dbReference>
<dbReference type="InterPro" id="IPR003760">
    <property type="entry name" value="PnrA-like"/>
</dbReference>
<dbReference type="InterPro" id="IPR050957">
    <property type="entry name" value="BMP_lipoprotein"/>
</dbReference>
<dbReference type="STRING" id="981222.Cabther_A1690"/>
<dbReference type="RefSeq" id="WP_014100174.1">
    <property type="nucleotide sequence ID" value="NC_016024.1"/>
</dbReference>
<proteinExistence type="inferred from homology"/>
<dbReference type="PANTHER" id="PTHR34296:SF2">
    <property type="entry name" value="ABC TRANSPORTER GUANOSINE-BINDING PROTEIN NUPN"/>
    <property type="match status" value="1"/>
</dbReference>
<dbReference type="PANTHER" id="PTHR34296">
    <property type="entry name" value="TRANSCRIPTIONAL ACTIVATOR PROTEIN MED"/>
    <property type="match status" value="1"/>
</dbReference>
<dbReference type="Pfam" id="PF02608">
    <property type="entry name" value="Bmp"/>
    <property type="match status" value="1"/>
</dbReference>
<feature type="region of interest" description="Disordered" evidence="7">
    <location>
        <begin position="37"/>
        <end position="61"/>
    </location>
</feature>
<evidence type="ECO:0000313" key="10">
    <source>
        <dbReference type="Proteomes" id="UP000006791"/>
    </source>
</evidence>
<evidence type="ECO:0000259" key="8">
    <source>
        <dbReference type="Pfam" id="PF02608"/>
    </source>
</evidence>
<dbReference type="HOGENOM" id="CLU_038813_1_1_0"/>
<dbReference type="AlphaFoldDB" id="G2LDH7"/>
<keyword evidence="3" id="KW-1003">Cell membrane</keyword>
<evidence type="ECO:0000256" key="5">
    <source>
        <dbReference type="ARBA" id="ARBA00023136"/>
    </source>
</evidence>
<comment type="similarity">
    <text evidence="2">Belongs to the BMP lipoprotein family.</text>
</comment>
<evidence type="ECO:0000256" key="7">
    <source>
        <dbReference type="SAM" id="MobiDB-lite"/>
    </source>
</evidence>
<sequence>MSVSTPFVFFHHRRRSWLPGIAGFLWLIVGAACGGKAPDTPASTPASQPAAPTTSGEKKPRVALLSPGPISDDGWNAFGYDALKIIEKELGCEVRQQQVNDSPADREQGFRAFAQEGFDVVIGHGGEFTDQALAVAKDFPRTTFVVTAGDKAAPNVVSVVFDTGQASYLAGAIAAMMSKTGRIGAIGGQNIPASARNLYAFRNGARAINPKIDVMIAFIGSWTDTAAARQQALAMIDKGADFLIHDCDAAAAGVFQAVKERNIRAFGMQKDQSHLAPDHIVGSPTSNPQGLAEIVRRILQKEQKGEVVHLGIRDNAVGFAIKKGFIPKEIEGKLNGLTLAIQKGEIDVFKEQP</sequence>
<dbReference type="InterPro" id="IPR028082">
    <property type="entry name" value="Peripla_BP_I"/>
</dbReference>
<dbReference type="OrthoDB" id="9769871at2"/>
<keyword evidence="10" id="KW-1185">Reference proteome</keyword>
<dbReference type="KEGG" id="ctm:Cabther_A1690"/>
<evidence type="ECO:0000256" key="1">
    <source>
        <dbReference type="ARBA" id="ARBA00004193"/>
    </source>
</evidence>
<keyword evidence="5" id="KW-0472">Membrane</keyword>
<keyword evidence="4" id="KW-0732">Signal</keyword>